<feature type="region of interest" description="Disordered" evidence="4">
    <location>
        <begin position="2673"/>
        <end position="2694"/>
    </location>
</feature>
<feature type="region of interest" description="Disordered" evidence="4">
    <location>
        <begin position="582"/>
        <end position="700"/>
    </location>
</feature>
<dbReference type="GO" id="GO:0031491">
    <property type="term" value="F:nucleosome binding"/>
    <property type="evidence" value="ECO:0007669"/>
    <property type="project" value="TreeGrafter"/>
</dbReference>
<feature type="region of interest" description="Disordered" evidence="4">
    <location>
        <begin position="2424"/>
        <end position="2658"/>
    </location>
</feature>
<feature type="compositionally biased region" description="Polar residues" evidence="4">
    <location>
        <begin position="910"/>
        <end position="922"/>
    </location>
</feature>
<keyword evidence="3" id="KW-0802">TPR repeat</keyword>
<feature type="compositionally biased region" description="Low complexity" evidence="4">
    <location>
        <begin position="949"/>
        <end position="964"/>
    </location>
</feature>
<feature type="region of interest" description="Disordered" evidence="4">
    <location>
        <begin position="722"/>
        <end position="885"/>
    </location>
</feature>
<feature type="compositionally biased region" description="Polar residues" evidence="4">
    <location>
        <begin position="931"/>
        <end position="942"/>
    </location>
</feature>
<reference evidence="5 6" key="1">
    <citation type="submission" date="2024-05" db="EMBL/GenBank/DDBJ databases">
        <authorList>
            <person name="Wallberg A."/>
        </authorList>
    </citation>
    <scope>NUCLEOTIDE SEQUENCE [LARGE SCALE GENOMIC DNA]</scope>
</reference>
<feature type="repeat" description="TPR" evidence="3">
    <location>
        <begin position="1712"/>
        <end position="1745"/>
    </location>
</feature>
<feature type="compositionally biased region" description="Basic and acidic residues" evidence="4">
    <location>
        <begin position="727"/>
        <end position="740"/>
    </location>
</feature>
<dbReference type="GO" id="GO:0005634">
    <property type="term" value="C:nucleus"/>
    <property type="evidence" value="ECO:0007669"/>
    <property type="project" value="UniProtKB-SubCell"/>
</dbReference>
<dbReference type="InterPro" id="IPR033053">
    <property type="entry name" value="Hir3/CABIN1"/>
</dbReference>
<evidence type="ECO:0000256" key="1">
    <source>
        <dbReference type="ARBA" id="ARBA00004123"/>
    </source>
</evidence>
<feature type="compositionally biased region" description="Basic and acidic residues" evidence="4">
    <location>
        <begin position="2023"/>
        <end position="2034"/>
    </location>
</feature>
<feature type="region of interest" description="Disordered" evidence="4">
    <location>
        <begin position="910"/>
        <end position="971"/>
    </location>
</feature>
<feature type="region of interest" description="Disordered" evidence="4">
    <location>
        <begin position="2714"/>
        <end position="2740"/>
    </location>
</feature>
<evidence type="ECO:0000256" key="2">
    <source>
        <dbReference type="ARBA" id="ARBA00023242"/>
    </source>
</evidence>
<feature type="region of interest" description="Disordered" evidence="4">
    <location>
        <begin position="1997"/>
        <end position="2040"/>
    </location>
</feature>
<feature type="compositionally biased region" description="Basic and acidic residues" evidence="4">
    <location>
        <begin position="511"/>
        <end position="531"/>
    </location>
</feature>
<organism evidence="5 6">
    <name type="scientific">Meganyctiphanes norvegica</name>
    <name type="common">Northern krill</name>
    <name type="synonym">Thysanopoda norvegica</name>
    <dbReference type="NCBI Taxonomy" id="48144"/>
    <lineage>
        <taxon>Eukaryota</taxon>
        <taxon>Metazoa</taxon>
        <taxon>Ecdysozoa</taxon>
        <taxon>Arthropoda</taxon>
        <taxon>Crustacea</taxon>
        <taxon>Multicrustacea</taxon>
        <taxon>Malacostraca</taxon>
        <taxon>Eumalacostraca</taxon>
        <taxon>Eucarida</taxon>
        <taxon>Euphausiacea</taxon>
        <taxon>Euphausiidae</taxon>
        <taxon>Meganyctiphanes</taxon>
    </lineage>
</organism>
<feature type="compositionally biased region" description="Basic and acidic residues" evidence="4">
    <location>
        <begin position="749"/>
        <end position="760"/>
    </location>
</feature>
<feature type="region of interest" description="Disordered" evidence="4">
    <location>
        <begin position="2761"/>
        <end position="2807"/>
    </location>
</feature>
<feature type="compositionally biased region" description="Low complexity" evidence="4">
    <location>
        <begin position="2563"/>
        <end position="2573"/>
    </location>
</feature>
<feature type="compositionally biased region" description="Acidic residues" evidence="4">
    <location>
        <begin position="486"/>
        <end position="510"/>
    </location>
</feature>
<feature type="region of interest" description="Disordered" evidence="4">
    <location>
        <begin position="441"/>
        <end position="534"/>
    </location>
</feature>
<feature type="compositionally biased region" description="Polar residues" evidence="4">
    <location>
        <begin position="2523"/>
        <end position="2557"/>
    </location>
</feature>
<feature type="compositionally biased region" description="Acidic residues" evidence="4">
    <location>
        <begin position="828"/>
        <end position="840"/>
    </location>
</feature>
<dbReference type="PANTHER" id="PTHR15502">
    <property type="entry name" value="CALCINEURIN-BINDING PROTEIN CABIN 1-RELATED"/>
    <property type="match status" value="1"/>
</dbReference>
<dbReference type="InterPro" id="IPR011990">
    <property type="entry name" value="TPR-like_helical_dom_sf"/>
</dbReference>
<dbReference type="GO" id="GO:0006325">
    <property type="term" value="P:chromatin organization"/>
    <property type="evidence" value="ECO:0007669"/>
    <property type="project" value="InterPro"/>
</dbReference>
<dbReference type="Proteomes" id="UP001497623">
    <property type="component" value="Unassembled WGS sequence"/>
</dbReference>
<accession>A0AAV2Q0A5</accession>
<evidence type="ECO:0000313" key="6">
    <source>
        <dbReference type="Proteomes" id="UP001497623"/>
    </source>
</evidence>
<dbReference type="InterPro" id="IPR019734">
    <property type="entry name" value="TPR_rpt"/>
</dbReference>
<feature type="compositionally biased region" description="Basic and acidic residues" evidence="4">
    <location>
        <begin position="457"/>
        <end position="485"/>
    </location>
</feature>
<feature type="region of interest" description="Disordered" evidence="4">
    <location>
        <begin position="327"/>
        <end position="410"/>
    </location>
</feature>
<evidence type="ECO:0000256" key="4">
    <source>
        <dbReference type="SAM" id="MobiDB-lite"/>
    </source>
</evidence>
<dbReference type="Gene3D" id="1.25.40.10">
    <property type="entry name" value="Tetratricopeptide repeat domain"/>
    <property type="match status" value="2"/>
</dbReference>
<sequence>SVYWLSNMIRIAALNDSYDGSSDEEDVGPSMEVLEAQATKCYNTAITSLAHNDFQSAEDQFLNVIENPFIEKAILPENYSPGLPLTQDLQMKYSSFKNLGNLKVKNGNYQESIEYYMDAVRLDGTEVTLWQRLGSSAIKVKDFELALIAFQEGLNVNPKHWPCVDQLLSVMFILKMYMDCLGLAINTLQRDPGFIKARAFTDKIFEEQPSLMQDVKLYFRDSGILFDKIEYEKSRGDKFIATCETLRPQNKIPKPRSPLPLQKVRKPISSLTWENLAQSLIKTYDVLVETTGMDFVARIDICDVLRSCNERKIEDKNSLSEMDRLTREEKKKLHSMEDDAFRIKADKPGKIQSRRQTIELGESQDSFMVSEKRRSTDSDSSSKVEDSKEENYTDNGQEISNTKKKNMESDEKNYNQEGVYQSEDNLPIVPTKDISKTYALDGNHDEKKNQENGSEDVGNKNLDENELDKEKNQAEEESEKDHLGEDIETEQDDDDHDERMEDDEENDDGEIGIHENEEENEGIRDDERTNETENAVNALKGIMGLHASETLNLNDDVDFEYNQDYPDFYEGNEFGEEGMERDYEVGEEEEVDNTEEDDLVEGEEDTIEGEEDTDTVGEEDTVEGEEDIVEGEEETTEGEEETVEGEEETAEGEDEIEAEEEIIEGDEVGDVTEGEIVEGEEDTIEEDNAVEGEEDRAEDEQVAIEGEDINIAEEHVIQEEGNALAESVKEDKHQETEHDTVVISQDNKAAIERDNKHDDADNMQAKKLSVDDSEMKMKESKKDEVHKIKDAKVGDEKMTKGEEIFSTKEESARNLNDTVDQSQKDEPNDIESEDKEEDGQLDSSRKPKRPKRGLERELEQLDYWGRRKTKEAQDAKRKRRTITNKYLDSGVEEYLSWSDLLRSFIPATLLQDTAKPSRTNLPLPQPKEQPSIENCSAETPSIKTKESESGANQSQGNSSNGTQPQQPPLPDLVTNLVKESKASDSNDRFTPSDASSLAMEIEIVTKEGEESSINQKDKVEISGSKNICTSDIIDQISLLPDLPEDSCSPAVVQQKTTKTDVGTKRKLDFSCIDEQEKNSKEMKSEKLEDAETNKRNAIKMPVLENGNELKVACNATSSSKVWDNDIDENKEVESFLMRYKINGGIFHLLQQLLRLQLTKNDKVWPLSSAKLFNEIYPRVRNHVLHGSALSISEDSDRLKESATMALTHWELLTSRYTTIKCSTPAKDHGNLKNPVCGFPEHLEEDMLHLGLMLGRGDIWVEQTPQFHVRYRWLQAQIHLTRGDNQKGVQHLELLLSDLDHLAEQGSDYVVEKARIEMDTTVISNTEIKRQLTHLQRSQNLEQVVNQYTDKQYKDVAELLIATFHDEPPKPRPGVALPSRQTQLTILVDSLFRIGQYKEVLEWGSESLSEAIGCFHLTEDEEKEAWTKTLMKLVDIVDTTIVQDNDIVYEVSQNVVSKLVEQIMKMLVVQLEQPLSAPTLPFETLQPWLLMHRLLHSEELQQQDDEDDGPSAALQLQQGLTSENVSPLQPRPLALAPKPNKIRSVVQAYPSTLFIVTAHDELGKHSWCSSNDGVLLLHIMTILLTELQRPLAESQRTLLHQALEQTSFCLYSHPSKKAKHKHLRDHGVAQIGLTLDGALQLYAYYRPTTLPDFQTSQIPSITDEVAALHKRLIALIPVDKTPESKLVGVEDYLTGKTAKVDYSSHKLPNPLIVDIYYLLGDYYFKNKEWTHAQKYYKLDLVVNPDRLDSWAPLGLSMKAQLETQLNSCEVILDDERLFICTQEAVRVLKRALELDEYHTNLWVELGTLVYQVHSHASRLLKQDLNPDISIEMFERLEKIKSDMLDQAEICFSRALKLHEESEEDGLQDERWFYCYMLGKVAEKQAKTPGVILKFYLRSANHLYMIGAKFPRVVNYNNPQYLAVEALELYYRVHAYILKFLLQKEGKEMDDETIKFFESILDKVGTSPFAKYQEKKKGEADIMDIDEIGVSESESKKRILDTKEVDTDEPPIKKSNNTESQGNKEMGKNDQNTDKNEESDDDIEVVVEKINLSGRKDYQGLVNNCLTSLRLCLQRFPEHYKSLYRLAHFYYTSKPKKDISKAKNYMLGCPFYQRTDYMPVNGLFHQRKIIIQAPKNSNLFHDIWRVPNDEIDRAGSFAAHMYRSVSLTLDILPELKDFFTILEVALAMKNVPDKDKKFLRDNERELLSEHATQVGLQAMKDKYKLLFKGASPVHVNRRLNFLLDVFRAYRSLSKHLPGSEPHLAKMLCEAYSDYKGGKLEGKQSLLKEAESFCNKNIFQQRKPQTITPTSMTASGTTPSAVAGDVRSAYHNVARRGRPPGVTNSMGRGGRGGFSNSNNQPSGDRIALQQAYKIYENLIHAQALLNSKELDQAMRQKHQRDLKMYQNQLLKFLHIPSVSQYFQSSLQGVGPAGSKLPPPPAGVTASKSITTSRPNTAQSTTIGRINSSNTSAPLQRSQNNQNTQKTVQQSNISALAARSQAHGISITSVSTTKTTTTNTGKMPAKQSMTVTMSPAIGNANSQQGSLLSVNRGSTGKNSVTPRLKVKVSPTSSSSVPKLPPGTTLSRPVESTSANKTGISTISKSTPRPQLAARPVPKVQPQPSPRVTSQTARQTTPTQSLPKSLTVVQNPSKGQSGTKGAVGSSFMDAFQASLGLASGAGRGRGNNKGGGTSPGGRIAQLDTNQLLSLAYGGNMPASMARGGRGGSSGVTAKSTRGAMRGTGFSDTKTKGYTVTKAEGYAVSATGGITKLPAPGNRLQQQNPTRPPNQAPKRPQQLPQKSNNDSSKDSSS</sequence>
<proteinExistence type="predicted"/>
<feature type="compositionally biased region" description="Polar residues" evidence="4">
    <location>
        <begin position="2579"/>
        <end position="2604"/>
    </location>
</feature>
<feature type="compositionally biased region" description="Low complexity" evidence="4">
    <location>
        <begin position="2474"/>
        <end position="2488"/>
    </location>
</feature>
<gene>
    <name evidence="5" type="ORF">MNOR_LOCUS6950</name>
</gene>
<dbReference type="EMBL" id="CAXKWB010002968">
    <property type="protein sequence ID" value="CAL4068068.1"/>
    <property type="molecule type" value="Genomic_DNA"/>
</dbReference>
<feature type="non-terminal residue" evidence="5">
    <location>
        <position position="2807"/>
    </location>
</feature>
<feature type="non-terminal residue" evidence="5">
    <location>
        <position position="1"/>
    </location>
</feature>
<protein>
    <recommendedName>
        <fullName evidence="7">Calcineurin-binding protein cabin-1</fullName>
    </recommendedName>
</protein>
<dbReference type="PANTHER" id="PTHR15502:SF7">
    <property type="entry name" value="CALCINEURIN-BINDING PROTEIN CABIN-1"/>
    <property type="match status" value="1"/>
</dbReference>
<comment type="caution">
    <text evidence="5">The sequence shown here is derived from an EMBL/GenBank/DDBJ whole genome shotgun (WGS) entry which is preliminary data.</text>
</comment>
<feature type="compositionally biased region" description="Polar residues" evidence="4">
    <location>
        <begin position="2621"/>
        <end position="2654"/>
    </location>
</feature>
<feature type="compositionally biased region" description="Gly residues" evidence="4">
    <location>
        <begin position="2674"/>
        <end position="2690"/>
    </location>
</feature>
<dbReference type="PROSITE" id="PS50005">
    <property type="entry name" value="TPR"/>
    <property type="match status" value="3"/>
</dbReference>
<feature type="compositionally biased region" description="Basic and acidic residues" evidence="4">
    <location>
        <begin position="327"/>
        <end position="349"/>
    </location>
</feature>
<keyword evidence="6" id="KW-1185">Reference proteome</keyword>
<dbReference type="SUPFAM" id="SSF48452">
    <property type="entry name" value="TPR-like"/>
    <property type="match status" value="2"/>
</dbReference>
<feature type="compositionally biased region" description="Polar residues" evidence="4">
    <location>
        <begin position="2012"/>
        <end position="2021"/>
    </location>
</feature>
<keyword evidence="2" id="KW-0539">Nucleus</keyword>
<feature type="repeat" description="TPR" evidence="3">
    <location>
        <begin position="93"/>
        <end position="126"/>
    </location>
</feature>
<dbReference type="SMART" id="SM00028">
    <property type="entry name" value="TPR"/>
    <property type="match status" value="3"/>
</dbReference>
<feature type="compositionally biased region" description="Basic and acidic residues" evidence="4">
    <location>
        <begin position="768"/>
        <end position="812"/>
    </location>
</feature>
<dbReference type="Pfam" id="PF13181">
    <property type="entry name" value="TPR_8"/>
    <property type="match status" value="1"/>
</dbReference>
<feature type="compositionally biased region" description="Basic and acidic residues" evidence="4">
    <location>
        <begin position="370"/>
        <end position="391"/>
    </location>
</feature>
<feature type="compositionally biased region" description="Acidic residues" evidence="4">
    <location>
        <begin position="585"/>
        <end position="700"/>
    </location>
</feature>
<evidence type="ECO:0000313" key="5">
    <source>
        <dbReference type="EMBL" id="CAL4068068.1"/>
    </source>
</evidence>
<name>A0AAV2Q0A5_MEGNR</name>
<evidence type="ECO:0000256" key="3">
    <source>
        <dbReference type="PROSITE-ProRule" id="PRU00339"/>
    </source>
</evidence>
<feature type="compositionally biased region" description="Low complexity" evidence="4">
    <location>
        <begin position="2502"/>
        <end position="2516"/>
    </location>
</feature>
<feature type="region of interest" description="Disordered" evidence="4">
    <location>
        <begin position="2331"/>
        <end position="2360"/>
    </location>
</feature>
<feature type="compositionally biased region" description="Polar residues" evidence="4">
    <location>
        <begin position="2442"/>
        <end position="2473"/>
    </location>
</feature>
<evidence type="ECO:0008006" key="7">
    <source>
        <dbReference type="Google" id="ProtNLM"/>
    </source>
</evidence>
<feature type="repeat" description="TPR" evidence="3">
    <location>
        <begin position="127"/>
        <end position="160"/>
    </location>
</feature>
<comment type="subcellular location">
    <subcellularLocation>
        <location evidence="1">Nucleus</location>
    </subcellularLocation>
</comment>